<evidence type="ECO:0000313" key="4">
    <source>
        <dbReference type="Proteomes" id="UP001152797"/>
    </source>
</evidence>
<dbReference type="EMBL" id="CAMXCT020005279">
    <property type="protein sequence ID" value="CAL1165294.1"/>
    <property type="molecule type" value="Genomic_DNA"/>
</dbReference>
<dbReference type="Proteomes" id="UP001152797">
    <property type="component" value="Unassembled WGS sequence"/>
</dbReference>
<comment type="caution">
    <text evidence="2">The sequence shown here is derived from an EMBL/GenBank/DDBJ whole genome shotgun (WGS) entry which is preliminary data.</text>
</comment>
<proteinExistence type="predicted"/>
<evidence type="ECO:0000313" key="2">
    <source>
        <dbReference type="EMBL" id="CAI4011919.1"/>
    </source>
</evidence>
<evidence type="ECO:0000313" key="3">
    <source>
        <dbReference type="EMBL" id="CAL4799231.1"/>
    </source>
</evidence>
<protein>
    <submittedName>
        <fullName evidence="3">Copia protein</fullName>
    </submittedName>
</protein>
<dbReference type="AlphaFoldDB" id="A0A9P1DKF7"/>
<evidence type="ECO:0000256" key="1">
    <source>
        <dbReference type="SAM" id="MobiDB-lite"/>
    </source>
</evidence>
<keyword evidence="4" id="KW-1185">Reference proteome</keyword>
<sequence length="397" mass="45419">MDCEESRMANPQHRGSALETAEGLWEVVLLDNFEFYDGMGTYHFQLMVDEASGYSVLNYLFKHPIQERRNPSTAEILHGILRSWEGGHRGRDLEDGAARMALNLSSFLPKPMDRLARQIDFMMVLIYLYDPFWSSLSTAEKFQKIVGMVCEKRILGLETKVAYEGQEFHDILATPWTFTDVTSVLDKGTYDDLVELPHLQRGRPHDAPPVLGVVDKRRDQVRLRDPAAPPTRAKPEEVVMNDRPPSEPYEPPIAEEFMPHGDQDLPPAPGNHDLEGPEEMDLERLLEDPRYMPRMEPGPPTSPLFEHEPFQRARARHERDEAQRMKDMLNRGNADAAMWVPEETFEENLIYAITLPMPETASQWKAIAKFRRSRQPGNPFSIGLNIGQRATVPQAFT</sequence>
<reference evidence="2" key="1">
    <citation type="submission" date="2022-10" db="EMBL/GenBank/DDBJ databases">
        <authorList>
            <person name="Chen Y."/>
            <person name="Dougan E. K."/>
            <person name="Chan C."/>
            <person name="Rhodes N."/>
            <person name="Thang M."/>
        </authorList>
    </citation>
    <scope>NUCLEOTIDE SEQUENCE</scope>
</reference>
<gene>
    <name evidence="2" type="ORF">C1SCF055_LOCUS37034</name>
</gene>
<reference evidence="3 4" key="2">
    <citation type="submission" date="2024-05" db="EMBL/GenBank/DDBJ databases">
        <authorList>
            <person name="Chen Y."/>
            <person name="Shah S."/>
            <person name="Dougan E. K."/>
            <person name="Thang M."/>
            <person name="Chan C."/>
        </authorList>
    </citation>
    <scope>NUCLEOTIDE SEQUENCE [LARGE SCALE GENOMIC DNA]</scope>
</reference>
<feature type="region of interest" description="Disordered" evidence="1">
    <location>
        <begin position="217"/>
        <end position="253"/>
    </location>
</feature>
<dbReference type="EMBL" id="CAMXCT030005279">
    <property type="protein sequence ID" value="CAL4799231.1"/>
    <property type="molecule type" value="Genomic_DNA"/>
</dbReference>
<dbReference type="EMBL" id="CAMXCT010005279">
    <property type="protein sequence ID" value="CAI4011919.1"/>
    <property type="molecule type" value="Genomic_DNA"/>
</dbReference>
<accession>A0A9P1DKF7</accession>
<name>A0A9P1DKF7_9DINO</name>
<organism evidence="2">
    <name type="scientific">Cladocopium goreaui</name>
    <dbReference type="NCBI Taxonomy" id="2562237"/>
    <lineage>
        <taxon>Eukaryota</taxon>
        <taxon>Sar</taxon>
        <taxon>Alveolata</taxon>
        <taxon>Dinophyceae</taxon>
        <taxon>Suessiales</taxon>
        <taxon>Symbiodiniaceae</taxon>
        <taxon>Cladocopium</taxon>
    </lineage>
</organism>